<accession>A0A8X6KM86</accession>
<dbReference type="EMBL" id="BMAO01002055">
    <property type="protein sequence ID" value="GFQ77916.1"/>
    <property type="molecule type" value="Genomic_DNA"/>
</dbReference>
<evidence type="ECO:0000256" key="2">
    <source>
        <dbReference type="ARBA" id="ARBA00010876"/>
    </source>
</evidence>
<dbReference type="InterPro" id="IPR050188">
    <property type="entry name" value="RluA_PseudoU_synthase"/>
</dbReference>
<evidence type="ECO:0000313" key="4">
    <source>
        <dbReference type="EMBL" id="GFQ77916.1"/>
    </source>
</evidence>
<dbReference type="Proteomes" id="UP000887116">
    <property type="component" value="Unassembled WGS sequence"/>
</dbReference>
<dbReference type="GO" id="GO:0003723">
    <property type="term" value="F:RNA binding"/>
    <property type="evidence" value="ECO:0007669"/>
    <property type="project" value="InterPro"/>
</dbReference>
<organism evidence="4 5">
    <name type="scientific">Trichonephila clavata</name>
    <name type="common">Joro spider</name>
    <name type="synonym">Nephila clavata</name>
    <dbReference type="NCBI Taxonomy" id="2740835"/>
    <lineage>
        <taxon>Eukaryota</taxon>
        <taxon>Metazoa</taxon>
        <taxon>Ecdysozoa</taxon>
        <taxon>Arthropoda</taxon>
        <taxon>Chelicerata</taxon>
        <taxon>Arachnida</taxon>
        <taxon>Araneae</taxon>
        <taxon>Araneomorphae</taxon>
        <taxon>Entelegynae</taxon>
        <taxon>Araneoidea</taxon>
        <taxon>Nephilidae</taxon>
        <taxon>Trichonephila</taxon>
    </lineage>
</organism>
<evidence type="ECO:0000313" key="5">
    <source>
        <dbReference type="Proteomes" id="UP000887116"/>
    </source>
</evidence>
<protein>
    <recommendedName>
        <fullName evidence="6">Pseudouridine synthase RsuA/RluA-like domain-containing protein</fullName>
    </recommendedName>
</protein>
<keyword evidence="5" id="KW-1185">Reference proteome</keyword>
<dbReference type="GO" id="GO:0009982">
    <property type="term" value="F:pseudouridine synthase activity"/>
    <property type="evidence" value="ECO:0007669"/>
    <property type="project" value="InterPro"/>
</dbReference>
<proteinExistence type="inferred from homology"/>
<dbReference type="GO" id="GO:0001522">
    <property type="term" value="P:pseudouridine synthesis"/>
    <property type="evidence" value="ECO:0007669"/>
    <property type="project" value="InterPro"/>
</dbReference>
<gene>
    <name evidence="4" type="primary">NCL1_31120</name>
    <name evidence="4" type="ORF">TNCT_706821</name>
</gene>
<comment type="catalytic activity">
    <reaction evidence="1">
        <text>a uridine in mRNA = a pseudouridine in mRNA</text>
        <dbReference type="Rhea" id="RHEA:56644"/>
        <dbReference type="Rhea" id="RHEA-COMP:14658"/>
        <dbReference type="Rhea" id="RHEA-COMP:14659"/>
        <dbReference type="ChEBI" id="CHEBI:65314"/>
        <dbReference type="ChEBI" id="CHEBI:65315"/>
    </reaction>
</comment>
<comment type="similarity">
    <text evidence="2">Belongs to the pseudouridine synthase RluA family.</text>
</comment>
<dbReference type="OrthoDB" id="428658at2759"/>
<dbReference type="PANTHER" id="PTHR21600">
    <property type="entry name" value="MITOCHONDRIAL RNA PSEUDOURIDINE SYNTHASE"/>
    <property type="match status" value="1"/>
</dbReference>
<comment type="caution">
    <text evidence="4">The sequence shown here is derived from an EMBL/GenBank/DDBJ whole genome shotgun (WGS) entry which is preliminary data.</text>
</comment>
<keyword evidence="3" id="KW-0413">Isomerase</keyword>
<dbReference type="PANTHER" id="PTHR21600:SF83">
    <property type="entry name" value="PSEUDOURIDYLATE SYNTHASE RPUSD4, MITOCHONDRIAL"/>
    <property type="match status" value="1"/>
</dbReference>
<dbReference type="InterPro" id="IPR020103">
    <property type="entry name" value="PsdUridine_synth_cat_dom_sf"/>
</dbReference>
<evidence type="ECO:0000256" key="1">
    <source>
        <dbReference type="ARBA" id="ARBA00001166"/>
    </source>
</evidence>
<sequence length="354" mass="40220">MKSRLLFGFYQNFLHQQNRVVNLNIQKRFKTEMSFKTKSVHCYKKLFPWKNSSELAEHLASTIAYNKDGLIALNKPFGIQIHHGETDTPRGKQRYVIPSLPNCDLTIEEALDDLKEHLNIPNLTILKSTERYSSGIVLLSTNENTTASVKKSFNRAKFHKIPNLIYWALTLGCPGANYKKEKVGLKFEEVEGKRQPIIVADPSLKASRLKKVHPVHVEYRVLSMNKKFPSSLVEISTSSTKFYFVRVYASSQISSILGDLLYSNRMNTLMGVPIKVHVQHAQAFDLPELPDNMSELLNLPKGSNISAMPTMLHLRSVFLPSFKGKDVIITADMPTHFKWTTEKLNLLPTSCSVK</sequence>
<dbReference type="AlphaFoldDB" id="A0A8X6KM86"/>
<reference evidence="4" key="1">
    <citation type="submission" date="2020-07" db="EMBL/GenBank/DDBJ databases">
        <title>Multicomponent nature underlies the extraordinary mechanical properties of spider dragline silk.</title>
        <authorList>
            <person name="Kono N."/>
            <person name="Nakamura H."/>
            <person name="Mori M."/>
            <person name="Yoshida Y."/>
            <person name="Ohtoshi R."/>
            <person name="Malay A.D."/>
            <person name="Moran D.A.P."/>
            <person name="Tomita M."/>
            <person name="Numata K."/>
            <person name="Arakawa K."/>
        </authorList>
    </citation>
    <scope>NUCLEOTIDE SEQUENCE</scope>
</reference>
<evidence type="ECO:0000256" key="3">
    <source>
        <dbReference type="ARBA" id="ARBA00023235"/>
    </source>
</evidence>
<dbReference type="Gene3D" id="3.30.2350.10">
    <property type="entry name" value="Pseudouridine synthase"/>
    <property type="match status" value="1"/>
</dbReference>
<dbReference type="SUPFAM" id="SSF55120">
    <property type="entry name" value="Pseudouridine synthase"/>
    <property type="match status" value="1"/>
</dbReference>
<evidence type="ECO:0008006" key="6">
    <source>
        <dbReference type="Google" id="ProtNLM"/>
    </source>
</evidence>
<name>A0A8X6KM86_TRICU</name>